<evidence type="ECO:0000313" key="1">
    <source>
        <dbReference type="EMBL" id="NML32389.1"/>
    </source>
</evidence>
<proteinExistence type="predicted"/>
<reference evidence="1 2" key="1">
    <citation type="submission" date="2020-04" db="EMBL/GenBank/DDBJ databases">
        <title>Paraburkholderia sp. G-4-1-8 isolated from soil.</title>
        <authorList>
            <person name="Dahal R.H."/>
        </authorList>
    </citation>
    <scope>NUCLEOTIDE SEQUENCE [LARGE SCALE GENOMIC DNA]</scope>
    <source>
        <strain evidence="1 2">G-4-1-8</strain>
    </source>
</reference>
<protein>
    <submittedName>
        <fullName evidence="1">Uncharacterized protein</fullName>
    </submittedName>
</protein>
<dbReference type="AlphaFoldDB" id="A0A7X9X799"/>
<organism evidence="1 2">
    <name type="scientific">Paraburkholderia antibiotica</name>
    <dbReference type="NCBI Taxonomy" id="2728839"/>
    <lineage>
        <taxon>Bacteria</taxon>
        <taxon>Pseudomonadati</taxon>
        <taxon>Pseudomonadota</taxon>
        <taxon>Betaproteobacteria</taxon>
        <taxon>Burkholderiales</taxon>
        <taxon>Burkholderiaceae</taxon>
        <taxon>Paraburkholderia</taxon>
    </lineage>
</organism>
<gene>
    <name evidence="1" type="ORF">HHL14_16295</name>
</gene>
<dbReference type="Proteomes" id="UP000583127">
    <property type="component" value="Unassembled WGS sequence"/>
</dbReference>
<keyword evidence="2" id="KW-1185">Reference proteome</keyword>
<accession>A0A7X9X799</accession>
<evidence type="ECO:0000313" key="2">
    <source>
        <dbReference type="Proteomes" id="UP000583127"/>
    </source>
</evidence>
<sequence length="89" mass="9534">MNSGQFSFGPAGSEMKQFGFNVNEVLNFSNFAPHYAAIVRADIPTSLLGNFNVSNSIDPFIFRSGVLTVNGQSGLNLFNSAVTNVGHAY</sequence>
<dbReference type="EMBL" id="JABBFZ010000009">
    <property type="protein sequence ID" value="NML32389.1"/>
    <property type="molecule type" value="Genomic_DNA"/>
</dbReference>
<name>A0A7X9X799_9BURK</name>
<comment type="caution">
    <text evidence="1">The sequence shown here is derived from an EMBL/GenBank/DDBJ whole genome shotgun (WGS) entry which is preliminary data.</text>
</comment>